<proteinExistence type="inferred from homology"/>
<gene>
    <name evidence="1" type="ORF">UFOPK3914_02074</name>
</gene>
<sequence length="136" mass="14108">MGVSGIGLEVIDVAAFLAQLDTDGSRFSMEAFTVAEREQAGESDPTRAQRLAARFAAKLAFLQAVSATCMLDAAALASADLSEVEVVNDTYGRPSLRVCGQLAVLVQGRLGSNWTAHVSLTHDGPSAAAVVVLESA</sequence>
<dbReference type="GO" id="GO:0006633">
    <property type="term" value="P:fatty acid biosynthetic process"/>
    <property type="evidence" value="ECO:0007669"/>
    <property type="project" value="InterPro"/>
</dbReference>
<accession>A0A6J7P2L7</accession>
<dbReference type="GO" id="GO:0008897">
    <property type="term" value="F:holo-[acyl-carrier-protein] synthase activity"/>
    <property type="evidence" value="ECO:0007669"/>
    <property type="project" value="InterPro"/>
</dbReference>
<dbReference type="HAMAP" id="MF_00101">
    <property type="entry name" value="AcpS"/>
    <property type="match status" value="1"/>
</dbReference>
<dbReference type="NCBIfam" id="TIGR00556">
    <property type="entry name" value="pantethn_trn"/>
    <property type="match status" value="1"/>
</dbReference>
<dbReference type="Gene3D" id="3.90.470.20">
    <property type="entry name" value="4'-phosphopantetheinyl transferase domain"/>
    <property type="match status" value="1"/>
</dbReference>
<evidence type="ECO:0000313" key="1">
    <source>
        <dbReference type="EMBL" id="CAB4999940.1"/>
    </source>
</evidence>
<dbReference type="EMBL" id="CAFBOG010000291">
    <property type="protein sequence ID" value="CAB4999940.1"/>
    <property type="molecule type" value="Genomic_DNA"/>
</dbReference>
<dbReference type="InterPro" id="IPR004568">
    <property type="entry name" value="Ppantetheine-prot_Trfase_dom"/>
</dbReference>
<dbReference type="AlphaFoldDB" id="A0A6J7P2L7"/>
<dbReference type="SUPFAM" id="SSF56214">
    <property type="entry name" value="4'-phosphopantetheinyl transferase"/>
    <property type="match status" value="1"/>
</dbReference>
<dbReference type="InterPro" id="IPR037143">
    <property type="entry name" value="4-PPantetheinyl_Trfase_dom_sf"/>
</dbReference>
<protein>
    <submittedName>
        <fullName evidence="1">Unannotated protein</fullName>
    </submittedName>
</protein>
<name>A0A6J7P2L7_9ZZZZ</name>
<dbReference type="InterPro" id="IPR002582">
    <property type="entry name" value="ACPS"/>
</dbReference>
<dbReference type="GO" id="GO:0000287">
    <property type="term" value="F:magnesium ion binding"/>
    <property type="evidence" value="ECO:0007669"/>
    <property type="project" value="InterPro"/>
</dbReference>
<organism evidence="1">
    <name type="scientific">freshwater metagenome</name>
    <dbReference type="NCBI Taxonomy" id="449393"/>
    <lineage>
        <taxon>unclassified sequences</taxon>
        <taxon>metagenomes</taxon>
        <taxon>ecological metagenomes</taxon>
    </lineage>
</organism>
<reference evidence="1" key="1">
    <citation type="submission" date="2020-05" db="EMBL/GenBank/DDBJ databases">
        <authorList>
            <person name="Chiriac C."/>
            <person name="Salcher M."/>
            <person name="Ghai R."/>
            <person name="Kavagutti S V."/>
        </authorList>
    </citation>
    <scope>NUCLEOTIDE SEQUENCE</scope>
</reference>